<evidence type="ECO:0000256" key="2">
    <source>
        <dbReference type="SAM" id="MobiDB-lite"/>
    </source>
</evidence>
<dbReference type="EMBL" id="VJMH01001267">
    <property type="protein sequence ID" value="KAF0712468.1"/>
    <property type="molecule type" value="Genomic_DNA"/>
</dbReference>
<accession>A0A6A4ZLE0</accession>
<evidence type="ECO:0000256" key="1">
    <source>
        <dbReference type="SAM" id="Coils"/>
    </source>
</evidence>
<proteinExistence type="predicted"/>
<comment type="caution">
    <text evidence="3">The sequence shown here is derived from an EMBL/GenBank/DDBJ whole genome shotgun (WGS) entry which is preliminary data.</text>
</comment>
<evidence type="ECO:0008006" key="4">
    <source>
        <dbReference type="Google" id="ProtNLM"/>
    </source>
</evidence>
<dbReference type="OrthoDB" id="85621at2759"/>
<reference evidence="3" key="1">
    <citation type="submission" date="2019-06" db="EMBL/GenBank/DDBJ databases">
        <title>Genomics analysis of Aphanomyces spp. identifies a new class of oomycete effector associated with host adaptation.</title>
        <authorList>
            <person name="Gaulin E."/>
        </authorList>
    </citation>
    <scope>NUCLEOTIDE SEQUENCE</scope>
    <source>
        <strain evidence="3">CBS 578.67</strain>
    </source>
</reference>
<name>A0A6A4ZLE0_9STRA</name>
<gene>
    <name evidence="3" type="ORF">As57867_004811</name>
</gene>
<feature type="non-terminal residue" evidence="3">
    <location>
        <position position="784"/>
    </location>
</feature>
<feature type="coiled-coil region" evidence="1">
    <location>
        <begin position="118"/>
        <end position="152"/>
    </location>
</feature>
<organism evidence="3">
    <name type="scientific">Aphanomyces stellatus</name>
    <dbReference type="NCBI Taxonomy" id="120398"/>
    <lineage>
        <taxon>Eukaryota</taxon>
        <taxon>Sar</taxon>
        <taxon>Stramenopiles</taxon>
        <taxon>Oomycota</taxon>
        <taxon>Saprolegniomycetes</taxon>
        <taxon>Saprolegniales</taxon>
        <taxon>Verrucalvaceae</taxon>
        <taxon>Aphanomyces</taxon>
    </lineage>
</organism>
<keyword evidence="1" id="KW-0175">Coiled coil</keyword>
<evidence type="ECO:0000313" key="3">
    <source>
        <dbReference type="EMBL" id="KAF0712468.1"/>
    </source>
</evidence>
<dbReference type="AlphaFoldDB" id="A0A6A4ZLE0"/>
<feature type="region of interest" description="Disordered" evidence="2">
    <location>
        <begin position="511"/>
        <end position="534"/>
    </location>
</feature>
<protein>
    <recommendedName>
        <fullName evidence="4">Peptidase A2 domain-containing protein</fullName>
    </recommendedName>
</protein>
<sequence>MSDRTLETGFYQEGDTTDDVDLATRRREIEDLVYDEEEETMTVDVQGANAFPTDVVFSRPTAFSVTPSVTQVHSQALVSQEVHHHYLGDPAAESRERAIREQQLLAQAAELAAQVAVAKEMREAGASLEHQLAQAKLANEDQARRMAALEGQLQAVFRQREGEREALRSEQEARIKAEERVRQMAAHQQEQALQGNRERVAACGNPMKQEFQSRPTAAPASNPTVYAQPPSMLLSGFAAPKAPRYNGFTLEARKVFAKQYAEYCSECGQAATALGARIGIRPIGTCVEAKAKAFAAMMHMGKDAAEVSNAEWTAYFQYALNYHGPDFGDLEAKIKSQVVMSEKELDADRCYDKWVYDYWSLLEKNNMMAFHTRHPKNAVRALVEGIRPASLKAVVKSHMELDQKHLRNSVLQFMGYVKSKMVAQLEFTRASKSLGQPKVVADPPASDTSKRQRARQLKLEAKKTAAAKLAAEAQTKKRACWSCGGDHRIHDCTATSDADKKAIIAKKHEEWAAKDKTKPPANKSLRHPTGPPTDGSCWAQLSDSGIDEPIVALIDSGSDAAAIITQGLFDLVEQTGALDLTTKEVKTPQVMEGFGKVPLSLKMHVVLPELALLIGEATVRLSHVSAWVDPTDPGLGITIGRPIMKALGYSTEALLTDAGVLQDSFDLRELSVLDVEDSSAVCRALKARYAQLLAEAPLVEDFDDDEVVSPLGTSTLTVTEVLNAKVGEAQQKGLSLVGVDRLKAMLVQYKDVFRLEFKNDPPIAVEPLQVRFKPNAVPATCKAR</sequence>